<feature type="domain" description="F-box" evidence="1">
    <location>
        <begin position="213"/>
        <end position="259"/>
    </location>
</feature>
<dbReference type="AlphaFoldDB" id="A0A370CBJ0"/>
<accession>A0A370CBJ0</accession>
<organism evidence="2 3">
    <name type="scientific">Aspergillus niger ATCC 13496</name>
    <dbReference type="NCBI Taxonomy" id="1353008"/>
    <lineage>
        <taxon>Eukaryota</taxon>
        <taxon>Fungi</taxon>
        <taxon>Dikarya</taxon>
        <taxon>Ascomycota</taxon>
        <taxon>Pezizomycotina</taxon>
        <taxon>Eurotiomycetes</taxon>
        <taxon>Eurotiomycetidae</taxon>
        <taxon>Eurotiales</taxon>
        <taxon>Aspergillaceae</taxon>
        <taxon>Aspergillus</taxon>
        <taxon>Aspergillus subgen. Circumdati</taxon>
    </lineage>
</organism>
<name>A0A370CBJ0_ASPNG</name>
<protein>
    <recommendedName>
        <fullName evidence="1">F-box domain-containing protein</fullName>
    </recommendedName>
</protein>
<dbReference type="VEuPathDB" id="FungiDB:M747DRAFT_321069"/>
<reference evidence="2 3" key="1">
    <citation type="submission" date="2018-07" db="EMBL/GenBank/DDBJ databases">
        <title>Section-level genome sequencing of Aspergillus section Nigri to investigate inter- and intra-species variation.</title>
        <authorList>
            <consortium name="DOE Joint Genome Institute"/>
            <person name="Vesth T.C."/>
            <person name="Nybo J.L."/>
            <person name="Theobald S."/>
            <person name="Frisvad J.C."/>
            <person name="Larsen T.O."/>
            <person name="Nielsen K.F."/>
            <person name="Hoof J.B."/>
            <person name="Brandl J."/>
            <person name="Salamov A."/>
            <person name="Riley R."/>
            <person name="Gladden J.M."/>
            <person name="Phatale P."/>
            <person name="Nielsen M.T."/>
            <person name="Lyhne E.K."/>
            <person name="Kogle M.E."/>
            <person name="Strasser K."/>
            <person name="McDonnell E."/>
            <person name="Barry K."/>
            <person name="Clum A."/>
            <person name="Chen C."/>
            <person name="Nolan M."/>
            <person name="Sandor L."/>
            <person name="Kuo A."/>
            <person name="Lipzen A."/>
            <person name="Hainaut M."/>
            <person name="Drula E."/>
            <person name="Tsang A."/>
            <person name="Magnuson J.K."/>
            <person name="Henrissat B."/>
            <person name="Wiebenga A."/>
            <person name="Simmons B.A."/>
            <person name="Makela M.R."/>
            <person name="De vries R.P."/>
            <person name="Grigoriev I.V."/>
            <person name="Mortensen U.H."/>
            <person name="Baker S.E."/>
            <person name="Andersen M.R."/>
        </authorList>
    </citation>
    <scope>NUCLEOTIDE SEQUENCE [LARGE SCALE GENOMIC DNA]</scope>
    <source>
        <strain evidence="2 3">ATCC 13496</strain>
    </source>
</reference>
<dbReference type="EMBL" id="KZ851902">
    <property type="protein sequence ID" value="RDH24491.1"/>
    <property type="molecule type" value="Genomic_DNA"/>
</dbReference>
<dbReference type="InterPro" id="IPR001810">
    <property type="entry name" value="F-box_dom"/>
</dbReference>
<evidence type="ECO:0000313" key="2">
    <source>
        <dbReference type="EMBL" id="RDH24491.1"/>
    </source>
</evidence>
<proteinExistence type="predicted"/>
<gene>
    <name evidence="2" type="ORF">M747DRAFT_321069</name>
</gene>
<dbReference type="PROSITE" id="PS50181">
    <property type="entry name" value="FBOX"/>
    <property type="match status" value="1"/>
</dbReference>
<dbReference type="InterPro" id="IPR036047">
    <property type="entry name" value="F-box-like_dom_sf"/>
</dbReference>
<sequence>MGGWAIFCAICGGPFSSQVDIDCEGTDERAYRFDILEDCNLEWLDELRALGMNPNAIGSDKSFLTGSGRYFDYGGIEVVAGNHPNIPYPENEIVPMVAYHDFAEIGQPHVFPFHSVCYEILKRCISLRERGEIRNNKLYQIFEQVNSGRYVRLQLDYGDPDPPAEQVWETLRGQEILVVNSVDIPELESEINDIRCLLCMKTYLDKGTKIQKEDIFSRLPIELRHEIFKHIHPESILALNAASRAMHTTLVPRSMWEAKLVDTYPWLWEVFELSVFQSQRIEEKAFRLLLACREHGEPTGRRYGYTLGLANRRRIWGVRLVLVYPLPKSTAASDNLLYFLVTYMAHYDLVFADEKQRLYILAVLEDEAPSGVSNYIIGKDTEMSNHYSDLETASEVDCESDTSNITDNGKYYILPAIITLLHTKALAIDDNIFVAIIKNIVDIYTVFISAHRRDIQINIKRDKLDILIFQKPECTAEGY</sequence>
<evidence type="ECO:0000259" key="1">
    <source>
        <dbReference type="PROSITE" id="PS50181"/>
    </source>
</evidence>
<dbReference type="SUPFAM" id="SSF81383">
    <property type="entry name" value="F-box domain"/>
    <property type="match status" value="1"/>
</dbReference>
<dbReference type="Proteomes" id="UP000253845">
    <property type="component" value="Unassembled WGS sequence"/>
</dbReference>
<evidence type="ECO:0000313" key="3">
    <source>
        <dbReference type="Proteomes" id="UP000253845"/>
    </source>
</evidence>